<dbReference type="EMBL" id="LXQA010311250">
    <property type="protein sequence ID" value="MCI42959.1"/>
    <property type="molecule type" value="Genomic_DNA"/>
</dbReference>
<accession>A0A392S2Q0</accession>
<dbReference type="Proteomes" id="UP000265520">
    <property type="component" value="Unassembled WGS sequence"/>
</dbReference>
<feature type="non-terminal residue" evidence="1">
    <location>
        <position position="43"/>
    </location>
</feature>
<reference evidence="1 2" key="1">
    <citation type="journal article" date="2018" name="Front. Plant Sci.">
        <title>Red Clover (Trifolium pratense) and Zigzag Clover (T. medium) - A Picture of Genomic Similarities and Differences.</title>
        <authorList>
            <person name="Dluhosova J."/>
            <person name="Istvanek J."/>
            <person name="Nedelnik J."/>
            <person name="Repkova J."/>
        </authorList>
    </citation>
    <scope>NUCLEOTIDE SEQUENCE [LARGE SCALE GENOMIC DNA]</scope>
    <source>
        <strain evidence="2">cv. 10/8</strain>
        <tissue evidence="1">Leaf</tissue>
    </source>
</reference>
<comment type="caution">
    <text evidence="1">The sequence shown here is derived from an EMBL/GenBank/DDBJ whole genome shotgun (WGS) entry which is preliminary data.</text>
</comment>
<name>A0A392S2Q0_9FABA</name>
<sequence>MVVQNSKVILTAQANDNHAPPVSMFSKALLPFKRIHDMSSPNK</sequence>
<proteinExistence type="predicted"/>
<evidence type="ECO:0000313" key="2">
    <source>
        <dbReference type="Proteomes" id="UP000265520"/>
    </source>
</evidence>
<evidence type="ECO:0000313" key="1">
    <source>
        <dbReference type="EMBL" id="MCI42959.1"/>
    </source>
</evidence>
<organism evidence="1 2">
    <name type="scientific">Trifolium medium</name>
    <dbReference type="NCBI Taxonomy" id="97028"/>
    <lineage>
        <taxon>Eukaryota</taxon>
        <taxon>Viridiplantae</taxon>
        <taxon>Streptophyta</taxon>
        <taxon>Embryophyta</taxon>
        <taxon>Tracheophyta</taxon>
        <taxon>Spermatophyta</taxon>
        <taxon>Magnoliopsida</taxon>
        <taxon>eudicotyledons</taxon>
        <taxon>Gunneridae</taxon>
        <taxon>Pentapetalae</taxon>
        <taxon>rosids</taxon>
        <taxon>fabids</taxon>
        <taxon>Fabales</taxon>
        <taxon>Fabaceae</taxon>
        <taxon>Papilionoideae</taxon>
        <taxon>50 kb inversion clade</taxon>
        <taxon>NPAAA clade</taxon>
        <taxon>Hologalegina</taxon>
        <taxon>IRL clade</taxon>
        <taxon>Trifolieae</taxon>
        <taxon>Trifolium</taxon>
    </lineage>
</organism>
<protein>
    <submittedName>
        <fullName evidence="1">Uncharacterized protein</fullName>
    </submittedName>
</protein>
<keyword evidence="2" id="KW-1185">Reference proteome</keyword>
<dbReference type="AlphaFoldDB" id="A0A392S2Q0"/>